<feature type="domain" description="PcRGLX/YetA-like N-terminal RIFT barrel" evidence="1">
    <location>
        <begin position="11"/>
        <end position="91"/>
    </location>
</feature>
<proteinExistence type="predicted"/>
<keyword evidence="5" id="KW-1185">Reference proteome</keyword>
<dbReference type="EMBL" id="JASBNA010000005">
    <property type="protein sequence ID" value="KAK7691467.1"/>
    <property type="molecule type" value="Genomic_DNA"/>
</dbReference>
<name>A0AAW0GNK3_9APHY</name>
<dbReference type="AlphaFoldDB" id="A0AAW0GNK3"/>
<dbReference type="Pfam" id="PF21346">
    <property type="entry name" value="PcRGLX_3rd"/>
    <property type="match status" value="1"/>
</dbReference>
<feature type="domain" description="PcRGLX/YetA-like C-terminal alpha/alpha toroid" evidence="3">
    <location>
        <begin position="461"/>
        <end position="868"/>
    </location>
</feature>
<evidence type="ECO:0000313" key="5">
    <source>
        <dbReference type="Proteomes" id="UP001385951"/>
    </source>
</evidence>
<dbReference type="InterPro" id="IPR048329">
    <property type="entry name" value="PcRGLX_1st"/>
</dbReference>
<sequence length="904" mass="98420">MTPIPRADDGADLKWLDGKAPTALPTGSAFGLPWAQGEIDRTTAIAATTSDGTGVPLQTWPLAYWPDGTLKWTGHSLAAEGAVSDGYHVAPGSPTEPQNKVTVADGQSSIVVSTGSFSATFNKSGDTLIAQLTLNGQVKAQNGQLVAQIQDQPDQPELGGSQGSIAVTTGNIETVNVEQSGPVRAVVKVTGKYSGGGHDAFLPFTARFYVTAGATALKLVHFFIYDGDQTKDFIKGLGLTFSTPLSDQLYDRHVRFATTDGGIWGEPVRVLSGLRRDATAAVLTPQFNGQAVPDISTWPTTVSSEVDQLPVWAEFTLDQLSSERFTVTKRTNASTKASWLNAGFGKRAAGLGYVGGANNGGVVFSLRDFWEGAPRGLDVRGAGGDAAAVTVWAYSPRAPAYDMRHYDVVAHGLDLTYEDVGDPDPNPTGVGRSYEVTLQLVSATPSRQTLAQLASINSKVPQVVAAPEFYQSHKLWGGRWSLPQTSTSGARAIEKQKSDLLDFYVAEIEQRQFYGFWDFGDVMHTYDQTRHAWRYDVGGYAWDNGELSTDLWLWMSFFRTGRADVFRIAHAMTRHLSEVDSHHTGPFAGLGSRHHVTHWGDGAKEARIACAHLRRPYYYLTADELMGDLMDFSLQADQSIITWEPLRKALPPPPPGLAESRLRIGPDWTSLAGNWFVKWERTNDTKWRDRIITGMKSIASFKFGLFTGNGAAVGWNSDGTMVDEGGVGEGSYHLMMVFGGAELLMELMDIITDQPEFDAAWLDFCRLYNGTDAQKTARYGSTFKSNTFPQYYVKLTAYAGQRLNDNTLKQTAWNVLSTNTVGIWPPVTQVGGTDVVNPINEIANVATNDAAQLSVNEYAVLAIAPDFAPNSFVDSEEREKWDLETRTLKGSVSDSSITKEACVS</sequence>
<dbReference type="Proteomes" id="UP001385951">
    <property type="component" value="Unassembled WGS sequence"/>
</dbReference>
<evidence type="ECO:0000259" key="1">
    <source>
        <dbReference type="Pfam" id="PF19501"/>
    </source>
</evidence>
<evidence type="ECO:0000259" key="2">
    <source>
        <dbReference type="Pfam" id="PF21345"/>
    </source>
</evidence>
<organism evidence="4 5">
    <name type="scientific">Cerrena zonata</name>
    <dbReference type="NCBI Taxonomy" id="2478898"/>
    <lineage>
        <taxon>Eukaryota</taxon>
        <taxon>Fungi</taxon>
        <taxon>Dikarya</taxon>
        <taxon>Basidiomycota</taxon>
        <taxon>Agaricomycotina</taxon>
        <taxon>Agaricomycetes</taxon>
        <taxon>Polyporales</taxon>
        <taxon>Cerrenaceae</taxon>
        <taxon>Cerrena</taxon>
    </lineage>
</organism>
<accession>A0AAW0GNK3</accession>
<reference evidence="4 5" key="1">
    <citation type="submission" date="2022-09" db="EMBL/GenBank/DDBJ databases">
        <authorList>
            <person name="Palmer J.M."/>
        </authorList>
    </citation>
    <scope>NUCLEOTIDE SEQUENCE [LARGE SCALE GENOMIC DNA]</scope>
    <source>
        <strain evidence="4 5">DSM 7382</strain>
    </source>
</reference>
<dbReference type="Pfam" id="PF21345">
    <property type="entry name" value="PcRGLX_2nd"/>
    <property type="match status" value="1"/>
</dbReference>
<dbReference type="InterPro" id="IPR048330">
    <property type="entry name" value="PcRGLX/YetA_2nd"/>
</dbReference>
<evidence type="ECO:0008006" key="6">
    <source>
        <dbReference type="Google" id="ProtNLM"/>
    </source>
</evidence>
<dbReference type="PANTHER" id="PTHR40081">
    <property type="entry name" value="CONCANAVALIN A-LIKE LECTIN/GLUCANASE"/>
    <property type="match status" value="1"/>
</dbReference>
<dbReference type="InterPro" id="IPR045793">
    <property type="entry name" value="PcRGLX/YetA-like"/>
</dbReference>
<gene>
    <name evidence="4" type="ORF">QCA50_004866</name>
</gene>
<comment type="caution">
    <text evidence="4">The sequence shown here is derived from an EMBL/GenBank/DDBJ whole genome shotgun (WGS) entry which is preliminary data.</text>
</comment>
<dbReference type="PANTHER" id="PTHR40081:SF1">
    <property type="entry name" value="TAT PATHWAY SIGNAL SEQUENCE DOMAIN PROTEIN"/>
    <property type="match status" value="1"/>
</dbReference>
<dbReference type="InterPro" id="IPR048331">
    <property type="entry name" value="PcRGLX/YetA_3rd"/>
</dbReference>
<dbReference type="Pfam" id="PF19501">
    <property type="entry name" value="PcRGLX_1st"/>
    <property type="match status" value="1"/>
</dbReference>
<evidence type="ECO:0000259" key="3">
    <source>
        <dbReference type="Pfam" id="PF21346"/>
    </source>
</evidence>
<evidence type="ECO:0000313" key="4">
    <source>
        <dbReference type="EMBL" id="KAK7691467.1"/>
    </source>
</evidence>
<protein>
    <recommendedName>
        <fullName evidence="6">Tat pathway signal sequence domain protein</fullName>
    </recommendedName>
</protein>
<feature type="domain" description="PcRGLX/YetA-like central beta-sandwich" evidence="2">
    <location>
        <begin position="101"/>
        <end position="454"/>
    </location>
</feature>